<dbReference type="SUPFAM" id="SSF143865">
    <property type="entry name" value="CorA soluble domain-like"/>
    <property type="match status" value="1"/>
</dbReference>
<dbReference type="Gene3D" id="1.20.58.340">
    <property type="entry name" value="Magnesium transport protein CorA, transmembrane region"/>
    <property type="match status" value="2"/>
</dbReference>
<accession>A0A220MPI8</accession>
<reference evidence="7 8" key="1">
    <citation type="submission" date="2016-11" db="EMBL/GenBank/DDBJ databases">
        <authorList>
            <person name="Jaros S."/>
            <person name="Januszkiewicz K."/>
            <person name="Wedrychowicz H."/>
        </authorList>
    </citation>
    <scope>NUCLEOTIDE SEQUENCE [LARGE SCALE GENOMIC DNA]</scope>
    <source>
        <strain evidence="7 8">NF2</strain>
    </source>
</reference>
<dbReference type="CDD" id="cd12827">
    <property type="entry name" value="EcCorA_ZntB-like_u2"/>
    <property type="match status" value="1"/>
</dbReference>
<evidence type="ECO:0000256" key="1">
    <source>
        <dbReference type="ARBA" id="ARBA00004141"/>
    </source>
</evidence>
<dbReference type="Proteomes" id="UP000197781">
    <property type="component" value="Chromosome"/>
</dbReference>
<evidence type="ECO:0000256" key="5">
    <source>
        <dbReference type="ARBA" id="ARBA00023136"/>
    </source>
</evidence>
<evidence type="ECO:0000313" key="7">
    <source>
        <dbReference type="EMBL" id="ASJ57124.1"/>
    </source>
</evidence>
<dbReference type="KEGG" id="bfm:BP422_28655"/>
<proteinExistence type="inferred from homology"/>
<dbReference type="PANTHER" id="PTHR47891:SF2">
    <property type="entry name" value="MAGNESIUM AND COBALT TRANSPORTER"/>
    <property type="match status" value="1"/>
</dbReference>
<dbReference type="SUPFAM" id="SSF144083">
    <property type="entry name" value="Magnesium transport protein CorA, transmembrane region"/>
    <property type="match status" value="1"/>
</dbReference>
<evidence type="ECO:0000313" key="8">
    <source>
        <dbReference type="Proteomes" id="UP000197781"/>
    </source>
</evidence>
<keyword evidence="3 6" id="KW-0812">Transmembrane</keyword>
<feature type="transmembrane region" description="Helical" evidence="6">
    <location>
        <begin position="254"/>
        <end position="274"/>
    </location>
</feature>
<dbReference type="Pfam" id="PF01544">
    <property type="entry name" value="CorA"/>
    <property type="match status" value="1"/>
</dbReference>
<gene>
    <name evidence="7" type="ORF">BP422_28655</name>
</gene>
<dbReference type="EMBL" id="CP018145">
    <property type="protein sequence ID" value="ASJ57124.1"/>
    <property type="molecule type" value="Genomic_DNA"/>
</dbReference>
<sequence length="311" mass="35744">MLNIYKTNAMGKIEELHQFEKGCWIHLTDPSEQEKQQVVRELSIDLHFLQDALDDEEIARIDKEGNCVKLYVDIPISTKEATKDNYTTVPLGIMVTEDYILTVCLVETAVMNEFVQGKVKSFHTHMQNRFVLQILSNTSHDYLHYLKKINKQTETLEKSLRQSTKNNELLTLLELQKSLVYFSTSLETNSLLISLLRSGSYLKMYEEDKELLEEVKIETKQAIKMTEIYTAILGNIMNGFGSVISNNLNRVLKLLTAITIVITLPMVIGTFYGMNVALPFQDHPHAFTIIMIMSTAITSITALLFWRKKYF</sequence>
<feature type="transmembrane region" description="Helical" evidence="6">
    <location>
        <begin position="286"/>
        <end position="306"/>
    </location>
</feature>
<evidence type="ECO:0000256" key="6">
    <source>
        <dbReference type="SAM" id="Phobius"/>
    </source>
</evidence>
<evidence type="ECO:0000256" key="2">
    <source>
        <dbReference type="ARBA" id="ARBA00009765"/>
    </source>
</evidence>
<name>A0A220MPI8_9BACL</name>
<dbReference type="RefSeq" id="WP_088910587.1">
    <property type="nucleotide sequence ID" value="NZ_CP018145.1"/>
</dbReference>
<evidence type="ECO:0000256" key="4">
    <source>
        <dbReference type="ARBA" id="ARBA00022989"/>
    </source>
</evidence>
<dbReference type="GO" id="GO:0016020">
    <property type="term" value="C:membrane"/>
    <property type="evidence" value="ECO:0007669"/>
    <property type="project" value="UniProtKB-SubCell"/>
</dbReference>
<dbReference type="InterPro" id="IPR047199">
    <property type="entry name" value="CorA-like"/>
</dbReference>
<keyword evidence="5 6" id="KW-0472">Membrane</keyword>
<dbReference type="Gene3D" id="3.30.460.20">
    <property type="entry name" value="CorA soluble domain-like"/>
    <property type="match status" value="1"/>
</dbReference>
<dbReference type="InterPro" id="IPR045863">
    <property type="entry name" value="CorA_TM1_TM2"/>
</dbReference>
<dbReference type="GO" id="GO:0046873">
    <property type="term" value="F:metal ion transmembrane transporter activity"/>
    <property type="evidence" value="ECO:0007669"/>
    <property type="project" value="InterPro"/>
</dbReference>
<evidence type="ECO:0000256" key="3">
    <source>
        <dbReference type="ARBA" id="ARBA00022692"/>
    </source>
</evidence>
<dbReference type="InterPro" id="IPR045861">
    <property type="entry name" value="CorA_cytoplasmic_dom"/>
</dbReference>
<comment type="similarity">
    <text evidence="2">Belongs to the CorA metal ion transporter (MIT) (TC 1.A.35) family.</text>
</comment>
<organism evidence="7 8">
    <name type="scientific">Brevibacillus formosus</name>
    <dbReference type="NCBI Taxonomy" id="54913"/>
    <lineage>
        <taxon>Bacteria</taxon>
        <taxon>Bacillati</taxon>
        <taxon>Bacillota</taxon>
        <taxon>Bacilli</taxon>
        <taxon>Bacillales</taxon>
        <taxon>Paenibacillaceae</taxon>
        <taxon>Brevibacillus</taxon>
    </lineage>
</organism>
<dbReference type="PANTHER" id="PTHR47891">
    <property type="entry name" value="TRANSPORTER-RELATED"/>
    <property type="match status" value="1"/>
</dbReference>
<protein>
    <submittedName>
        <fullName evidence="7">Magnesium transporter</fullName>
    </submittedName>
</protein>
<comment type="subcellular location">
    <subcellularLocation>
        <location evidence="1">Membrane</location>
        <topology evidence="1">Multi-pass membrane protein</topology>
    </subcellularLocation>
</comment>
<dbReference type="AlphaFoldDB" id="A0A220MPI8"/>
<dbReference type="InterPro" id="IPR002523">
    <property type="entry name" value="MgTranspt_CorA/ZnTranspt_ZntB"/>
</dbReference>
<keyword evidence="4 6" id="KW-1133">Transmembrane helix</keyword>